<dbReference type="Proteomes" id="UP000678393">
    <property type="component" value="Unassembled WGS sequence"/>
</dbReference>
<evidence type="ECO:0000313" key="5">
    <source>
        <dbReference type="Proteomes" id="UP000678393"/>
    </source>
</evidence>
<proteinExistence type="predicted"/>
<accession>A0A8S3ZMP0</accession>
<evidence type="ECO:0000259" key="3">
    <source>
        <dbReference type="PROSITE" id="PS50222"/>
    </source>
</evidence>
<protein>
    <recommendedName>
        <fullName evidence="3">EF-hand domain-containing protein</fullName>
    </recommendedName>
</protein>
<name>A0A8S3ZMP0_9EUPU</name>
<feature type="domain" description="EF-hand" evidence="3">
    <location>
        <begin position="18"/>
        <end position="53"/>
    </location>
</feature>
<feature type="domain" description="EF-hand" evidence="3">
    <location>
        <begin position="81"/>
        <end position="108"/>
    </location>
</feature>
<dbReference type="Pfam" id="PF13202">
    <property type="entry name" value="EF-hand_5"/>
    <property type="match status" value="2"/>
</dbReference>
<dbReference type="PROSITE" id="PS00018">
    <property type="entry name" value="EF_HAND_1"/>
    <property type="match status" value="2"/>
</dbReference>
<keyword evidence="1" id="KW-0106">Calcium</keyword>
<dbReference type="AlphaFoldDB" id="A0A8S3ZMP0"/>
<dbReference type="InterPro" id="IPR018247">
    <property type="entry name" value="EF_Hand_1_Ca_BS"/>
</dbReference>
<reference evidence="4" key="1">
    <citation type="submission" date="2021-04" db="EMBL/GenBank/DDBJ databases">
        <authorList>
            <consortium name="Molecular Ecology Group"/>
        </authorList>
    </citation>
    <scope>NUCLEOTIDE SEQUENCE</scope>
</reference>
<comment type="caution">
    <text evidence="4">The sequence shown here is derived from an EMBL/GenBank/DDBJ whole genome shotgun (WGS) entry which is preliminary data.</text>
</comment>
<dbReference type="PROSITE" id="PS50222">
    <property type="entry name" value="EF_HAND_2"/>
    <property type="match status" value="2"/>
</dbReference>
<dbReference type="SUPFAM" id="SSF47473">
    <property type="entry name" value="EF-hand"/>
    <property type="match status" value="1"/>
</dbReference>
<evidence type="ECO:0000313" key="4">
    <source>
        <dbReference type="EMBL" id="CAG5128596.1"/>
    </source>
</evidence>
<feature type="signal peptide" evidence="2">
    <location>
        <begin position="1"/>
        <end position="16"/>
    </location>
</feature>
<keyword evidence="5" id="KW-1185">Reference proteome</keyword>
<dbReference type="InterPro" id="IPR011992">
    <property type="entry name" value="EF-hand-dom_pair"/>
</dbReference>
<gene>
    <name evidence="4" type="ORF">CUNI_LOCUS14154</name>
</gene>
<dbReference type="Gene3D" id="1.10.238.10">
    <property type="entry name" value="EF-hand"/>
    <property type="match status" value="1"/>
</dbReference>
<sequence>MLLYACLILLPTAAMAVCDRTVILAFYDAADTNGDGNIGSSEVTAVVTKIDGNSDQIVTRQELRDRLYLVAPNLVGQDAVIFDFFDTNGSGTLTSQDFTILYLRINTDFNTNISRQELITYLNRYC</sequence>
<evidence type="ECO:0000256" key="2">
    <source>
        <dbReference type="SAM" id="SignalP"/>
    </source>
</evidence>
<dbReference type="EMBL" id="CAJHNH020003129">
    <property type="protein sequence ID" value="CAG5128596.1"/>
    <property type="molecule type" value="Genomic_DNA"/>
</dbReference>
<dbReference type="GO" id="GO:0005509">
    <property type="term" value="F:calcium ion binding"/>
    <property type="evidence" value="ECO:0007669"/>
    <property type="project" value="InterPro"/>
</dbReference>
<organism evidence="4 5">
    <name type="scientific">Candidula unifasciata</name>
    <dbReference type="NCBI Taxonomy" id="100452"/>
    <lineage>
        <taxon>Eukaryota</taxon>
        <taxon>Metazoa</taxon>
        <taxon>Spiralia</taxon>
        <taxon>Lophotrochozoa</taxon>
        <taxon>Mollusca</taxon>
        <taxon>Gastropoda</taxon>
        <taxon>Heterobranchia</taxon>
        <taxon>Euthyneura</taxon>
        <taxon>Panpulmonata</taxon>
        <taxon>Eupulmonata</taxon>
        <taxon>Stylommatophora</taxon>
        <taxon>Helicina</taxon>
        <taxon>Helicoidea</taxon>
        <taxon>Geomitridae</taxon>
        <taxon>Candidula</taxon>
    </lineage>
</organism>
<keyword evidence="2" id="KW-0732">Signal</keyword>
<dbReference type="InterPro" id="IPR002048">
    <property type="entry name" value="EF_hand_dom"/>
</dbReference>
<feature type="chain" id="PRO_5035748327" description="EF-hand domain-containing protein" evidence="2">
    <location>
        <begin position="17"/>
        <end position="126"/>
    </location>
</feature>
<evidence type="ECO:0000256" key="1">
    <source>
        <dbReference type="ARBA" id="ARBA00022837"/>
    </source>
</evidence>